<organism evidence="4 5">
    <name type="scientific">Ophiocordyceps camponoti-floridani</name>
    <dbReference type="NCBI Taxonomy" id="2030778"/>
    <lineage>
        <taxon>Eukaryota</taxon>
        <taxon>Fungi</taxon>
        <taxon>Dikarya</taxon>
        <taxon>Ascomycota</taxon>
        <taxon>Pezizomycotina</taxon>
        <taxon>Sordariomycetes</taxon>
        <taxon>Hypocreomycetidae</taxon>
        <taxon>Hypocreales</taxon>
        <taxon>Ophiocordycipitaceae</taxon>
        <taxon>Ophiocordyceps</taxon>
    </lineage>
</organism>
<keyword evidence="2" id="KW-0521">NADP</keyword>
<proteinExistence type="inferred from homology"/>
<protein>
    <submittedName>
        <fullName evidence="4">Short-chain type dehydrogenase/reductase</fullName>
    </submittedName>
</protein>
<dbReference type="PRINTS" id="PR00081">
    <property type="entry name" value="GDHRDH"/>
</dbReference>
<dbReference type="InterPro" id="IPR002347">
    <property type="entry name" value="SDR_fam"/>
</dbReference>
<name>A0A8H4VAP2_9HYPO</name>
<reference evidence="4 5" key="1">
    <citation type="journal article" date="2020" name="G3 (Bethesda)">
        <title>Genetic Underpinnings of Host Manipulation by Ophiocordyceps as Revealed by Comparative Transcriptomics.</title>
        <authorList>
            <person name="Will I."/>
            <person name="Das B."/>
            <person name="Trinh T."/>
            <person name="Brachmann A."/>
            <person name="Ohm R.A."/>
            <person name="de Bekker C."/>
        </authorList>
    </citation>
    <scope>NUCLEOTIDE SEQUENCE [LARGE SCALE GENOMIC DNA]</scope>
    <source>
        <strain evidence="4 5">EC05</strain>
    </source>
</reference>
<dbReference type="AlphaFoldDB" id="A0A8H4VAP2"/>
<dbReference type="Proteomes" id="UP000562929">
    <property type="component" value="Unassembled WGS sequence"/>
</dbReference>
<comment type="similarity">
    <text evidence="1">Belongs to the short-chain dehydrogenases/reductases (SDR) family.</text>
</comment>
<dbReference type="PANTHER" id="PTHR43639:SF1">
    <property type="entry name" value="SHORT-CHAIN DEHYDROGENASE_REDUCTASE FAMILY PROTEIN"/>
    <property type="match status" value="1"/>
</dbReference>
<sequence length="114" mass="11909">MSLQGKVALITGGTKNLGAEIARQLAAAGASLALHYNTDGSRAAGEALVRELGSDKVKVELFQADLRTEKAVDGLFDGVVAGFGRVDVVVNTVGKVLKRGILEVSEGEYDDMFA</sequence>
<dbReference type="Gene3D" id="3.40.50.720">
    <property type="entry name" value="NAD(P)-binding Rossmann-like Domain"/>
    <property type="match status" value="1"/>
</dbReference>
<comment type="caution">
    <text evidence="4">The sequence shown here is derived from an EMBL/GenBank/DDBJ whole genome shotgun (WGS) entry which is preliminary data.</text>
</comment>
<dbReference type="SUPFAM" id="SSF51735">
    <property type="entry name" value="NAD(P)-binding Rossmann-fold domains"/>
    <property type="match status" value="1"/>
</dbReference>
<dbReference type="Pfam" id="PF00106">
    <property type="entry name" value="adh_short"/>
    <property type="match status" value="1"/>
</dbReference>
<keyword evidence="5" id="KW-1185">Reference proteome</keyword>
<evidence type="ECO:0000256" key="1">
    <source>
        <dbReference type="ARBA" id="ARBA00006484"/>
    </source>
</evidence>
<accession>A0A8H4VAP2</accession>
<dbReference type="OrthoDB" id="47007at2759"/>
<evidence type="ECO:0000313" key="4">
    <source>
        <dbReference type="EMBL" id="KAF4580969.1"/>
    </source>
</evidence>
<dbReference type="InterPro" id="IPR036291">
    <property type="entry name" value="NAD(P)-bd_dom_sf"/>
</dbReference>
<gene>
    <name evidence="4" type="ORF">GQ602_007106</name>
</gene>
<dbReference type="PANTHER" id="PTHR43639">
    <property type="entry name" value="OXIDOREDUCTASE, SHORT-CHAIN DEHYDROGENASE/REDUCTASE FAMILY (AFU_ORTHOLOGUE AFUA_5G02870)"/>
    <property type="match status" value="1"/>
</dbReference>
<evidence type="ECO:0000256" key="3">
    <source>
        <dbReference type="ARBA" id="ARBA00023002"/>
    </source>
</evidence>
<dbReference type="EMBL" id="JAACLJ010000009">
    <property type="protein sequence ID" value="KAF4580969.1"/>
    <property type="molecule type" value="Genomic_DNA"/>
</dbReference>
<evidence type="ECO:0000256" key="2">
    <source>
        <dbReference type="ARBA" id="ARBA00022857"/>
    </source>
</evidence>
<evidence type="ECO:0000313" key="5">
    <source>
        <dbReference type="Proteomes" id="UP000562929"/>
    </source>
</evidence>
<keyword evidence="3" id="KW-0560">Oxidoreductase</keyword>
<dbReference type="GO" id="GO:0016491">
    <property type="term" value="F:oxidoreductase activity"/>
    <property type="evidence" value="ECO:0007669"/>
    <property type="project" value="UniProtKB-KW"/>
</dbReference>